<keyword evidence="4 5" id="KW-0732">Signal</keyword>
<dbReference type="InterPro" id="IPR019546">
    <property type="entry name" value="TAT_signal_bac_arc"/>
</dbReference>
<organism evidence="7 8">
    <name type="scientific">Oligella urethralis DNF00040</name>
    <dbReference type="NCBI Taxonomy" id="1401065"/>
    <lineage>
        <taxon>Bacteria</taxon>
        <taxon>Pseudomonadati</taxon>
        <taxon>Pseudomonadota</taxon>
        <taxon>Betaproteobacteria</taxon>
        <taxon>Burkholderiales</taxon>
        <taxon>Alcaligenaceae</taxon>
        <taxon>Oligella</taxon>
    </lineage>
</organism>
<dbReference type="PANTHER" id="PTHR30024:SF47">
    <property type="entry name" value="TAURINE-BINDING PERIPLASMIC PROTEIN"/>
    <property type="match status" value="1"/>
</dbReference>
<name>A0A095Z7H0_9BURK</name>
<evidence type="ECO:0000256" key="2">
    <source>
        <dbReference type="ARBA" id="ARBA00010742"/>
    </source>
</evidence>
<proteinExistence type="inferred from homology"/>
<evidence type="ECO:0000313" key="7">
    <source>
        <dbReference type="EMBL" id="KGF30623.1"/>
    </source>
</evidence>
<dbReference type="PROSITE" id="PS51318">
    <property type="entry name" value="TAT"/>
    <property type="match status" value="1"/>
</dbReference>
<evidence type="ECO:0000259" key="6">
    <source>
        <dbReference type="Pfam" id="PF09084"/>
    </source>
</evidence>
<evidence type="ECO:0000256" key="4">
    <source>
        <dbReference type="ARBA" id="ARBA00022729"/>
    </source>
</evidence>
<dbReference type="GO" id="GO:0016020">
    <property type="term" value="C:membrane"/>
    <property type="evidence" value="ECO:0007669"/>
    <property type="project" value="InterPro"/>
</dbReference>
<dbReference type="NCBIfam" id="TIGR01409">
    <property type="entry name" value="TAT_signal_seq"/>
    <property type="match status" value="1"/>
</dbReference>
<dbReference type="InterPro" id="IPR010067">
    <property type="entry name" value="ABC_SsuA_sub-bd"/>
</dbReference>
<dbReference type="SUPFAM" id="SSF53850">
    <property type="entry name" value="Periplasmic binding protein-like II"/>
    <property type="match status" value="1"/>
</dbReference>
<feature type="chain" id="PRO_5001915743" evidence="5">
    <location>
        <begin position="32"/>
        <end position="334"/>
    </location>
</feature>
<keyword evidence="8" id="KW-1185">Reference proteome</keyword>
<reference evidence="7 8" key="1">
    <citation type="submission" date="2014-07" db="EMBL/GenBank/DDBJ databases">
        <authorList>
            <person name="McCorrison J."/>
            <person name="Sanka R."/>
            <person name="Torralba M."/>
            <person name="Gillis M."/>
            <person name="Haft D.H."/>
            <person name="Methe B."/>
            <person name="Sutton G."/>
            <person name="Nelson K.E."/>
        </authorList>
    </citation>
    <scope>NUCLEOTIDE SEQUENCE [LARGE SCALE GENOMIC DNA]</scope>
    <source>
        <strain evidence="7 8">DNF00040</strain>
    </source>
</reference>
<evidence type="ECO:0000313" key="8">
    <source>
        <dbReference type="Proteomes" id="UP000029629"/>
    </source>
</evidence>
<feature type="signal peptide" evidence="5">
    <location>
        <begin position="1"/>
        <end position="31"/>
    </location>
</feature>
<evidence type="ECO:0000256" key="3">
    <source>
        <dbReference type="ARBA" id="ARBA00022448"/>
    </source>
</evidence>
<evidence type="ECO:0000256" key="5">
    <source>
        <dbReference type="SAM" id="SignalP"/>
    </source>
</evidence>
<feature type="domain" description="SsuA/THI5-like" evidence="6">
    <location>
        <begin position="45"/>
        <end position="261"/>
    </location>
</feature>
<protein>
    <submittedName>
        <fullName evidence="7">Taurine ABC transporter substrate-binding protein</fullName>
    </submittedName>
</protein>
<dbReference type="InterPro" id="IPR006311">
    <property type="entry name" value="TAT_signal"/>
</dbReference>
<dbReference type="eggNOG" id="COG0715">
    <property type="taxonomic scope" value="Bacteria"/>
</dbReference>
<gene>
    <name evidence="7" type="ORF">HMPREF2130_05675</name>
</gene>
<sequence length="334" mass="36280">MNTWNRRRFIKTSALTGTAIALASSPLAVLAQSRAINYGGSAWLGHYPAYLAIENGQFAEADLKVGWEFFGTSSGRMSALMSGDIDVAGTGVVSAIALMAQGVERFYVIGVPDNFGRVEGLFALEGIESINDLKGKTIGTTFASSAHTLVLDLMAQNGLTERDINVINIPAPEIPAAIKAKQIDACATWTPYFNTVASLPGVKLIADDTDFSLFKDYGVTPGPDVLVVSKRFADRNPDIVKDFAKVYFAAAESLGKDPEAAVEVLTKLTQMSAEEQLQTIKDADWYNFEQQQAMIGADSKFVEGLQKLADMLVEYGQIDKSPEVKNWIKNDFIR</sequence>
<comment type="similarity">
    <text evidence="2">Belongs to the bacterial solute-binding protein SsuA/TauA family.</text>
</comment>
<dbReference type="AlphaFoldDB" id="A0A095Z7H0"/>
<comment type="subcellular location">
    <subcellularLocation>
        <location evidence="1">Periplasm</location>
    </subcellularLocation>
</comment>
<keyword evidence="3" id="KW-0813">Transport</keyword>
<dbReference type="RefSeq" id="WP_036558932.1">
    <property type="nucleotide sequence ID" value="NZ_JRNI01000021.1"/>
</dbReference>
<dbReference type="PANTHER" id="PTHR30024">
    <property type="entry name" value="ALIPHATIC SULFONATES-BINDING PROTEIN-RELATED"/>
    <property type="match status" value="1"/>
</dbReference>
<dbReference type="EMBL" id="JRNI01000021">
    <property type="protein sequence ID" value="KGF30623.1"/>
    <property type="molecule type" value="Genomic_DNA"/>
</dbReference>
<dbReference type="NCBIfam" id="TIGR01728">
    <property type="entry name" value="SsuA_fam"/>
    <property type="match status" value="1"/>
</dbReference>
<dbReference type="GO" id="GO:0042626">
    <property type="term" value="F:ATPase-coupled transmembrane transporter activity"/>
    <property type="evidence" value="ECO:0007669"/>
    <property type="project" value="InterPro"/>
</dbReference>
<dbReference type="Pfam" id="PF09084">
    <property type="entry name" value="NMT1"/>
    <property type="match status" value="1"/>
</dbReference>
<dbReference type="InterPro" id="IPR015168">
    <property type="entry name" value="SsuA/THI5"/>
</dbReference>
<dbReference type="OrthoDB" id="8555942at2"/>
<comment type="caution">
    <text evidence="7">The sequence shown here is derived from an EMBL/GenBank/DDBJ whole genome shotgun (WGS) entry which is preliminary data.</text>
</comment>
<dbReference type="Proteomes" id="UP000029629">
    <property type="component" value="Unassembled WGS sequence"/>
</dbReference>
<evidence type="ECO:0000256" key="1">
    <source>
        <dbReference type="ARBA" id="ARBA00004418"/>
    </source>
</evidence>
<accession>A0A095Z7H0</accession>
<dbReference type="Gene3D" id="3.40.190.10">
    <property type="entry name" value="Periplasmic binding protein-like II"/>
    <property type="match status" value="3"/>
</dbReference>
<dbReference type="GO" id="GO:0042597">
    <property type="term" value="C:periplasmic space"/>
    <property type="evidence" value="ECO:0007669"/>
    <property type="project" value="UniProtKB-SubCell"/>
</dbReference>